<organism evidence="4 5">
    <name type="scientific">Leptospira idonii</name>
    <dbReference type="NCBI Taxonomy" id="1193500"/>
    <lineage>
        <taxon>Bacteria</taxon>
        <taxon>Pseudomonadati</taxon>
        <taxon>Spirochaetota</taxon>
        <taxon>Spirochaetia</taxon>
        <taxon>Leptospirales</taxon>
        <taxon>Leptospiraceae</taxon>
        <taxon>Leptospira</taxon>
    </lineage>
</organism>
<keyword evidence="2" id="KW-0560">Oxidoreductase</keyword>
<dbReference type="OrthoDB" id="9815559at2"/>
<dbReference type="PANTHER" id="PTHR43708:SF5">
    <property type="entry name" value="CONSERVED EXPRESSED OXIDOREDUCTASE (EUROFUNG)-RELATED"/>
    <property type="match status" value="1"/>
</dbReference>
<dbReference type="PANTHER" id="PTHR43708">
    <property type="entry name" value="CONSERVED EXPRESSED OXIDOREDUCTASE (EUROFUNG)"/>
    <property type="match status" value="1"/>
</dbReference>
<dbReference type="Pfam" id="PF02348">
    <property type="entry name" value="CTP_transf_3"/>
    <property type="match status" value="1"/>
</dbReference>
<dbReference type="InterPro" id="IPR003329">
    <property type="entry name" value="Cytidylyl_trans"/>
</dbReference>
<dbReference type="Gene3D" id="3.90.550.10">
    <property type="entry name" value="Spore Coat Polysaccharide Biosynthesis Protein SpsA, Chain A"/>
    <property type="match status" value="1"/>
</dbReference>
<dbReference type="Gene3D" id="3.40.50.720">
    <property type="entry name" value="NAD(P)-binding Rossmann-like Domain"/>
    <property type="match status" value="1"/>
</dbReference>
<name>A0A4R9LXG8_9LEPT</name>
<sequence>MATKKIFATIEARLASTRLPGKVLLPLGGVPVLQFLIERLKRSKLLNGIIIATSSNPENDAIETLAKEIGIPCFRGSEDDVLSRVIGAAESQGADTIVQLTGDCPLMDPLLIDECISHYLNGNYDYVANELVRTYPIGMDIAVFSLPLLKDTYKEEDLTEADKEHVTTYIVERPIRYKLLNVRADEEQDRPDLALTLDTPEDYATLTSIVDSLYPKKNDFSLRDIIKFLDENKQISSINSEIKRKKKEIRKLNIGIIGLGKIASDYDSGPEGTDVNSHAKAFLQNEFCNITSIMDKDSARSERFKAKWSLDVDSFTDINHFFDSSSNIDLLSICSNTDSHFEILKSAFERNIPFVLCEKPITEKEDELKEIVRLSQKSKTKLIINHILRWEPGVHSIQRELVGKKIQKVTVLYAKGFLHNGVHVVDLSLYLFGLPKKVTKRKEHSDGLGYLNLDFDLIYDDFEISFFALDESRFSIFEYSIFTESDKFVIDDLTTSIKRYPLVDHPSIPNYKYLTSVPEKIECFQNQSMKNVIDDVVLGIRTGNDLYFRSKLDDCVATMNTLFDIMRAPCQN</sequence>
<dbReference type="EMBL" id="RQHW01000047">
    <property type="protein sequence ID" value="TGN18251.1"/>
    <property type="molecule type" value="Genomic_DNA"/>
</dbReference>
<proteinExistence type="inferred from homology"/>
<dbReference type="RefSeq" id="WP_135760939.1">
    <property type="nucleotide sequence ID" value="NZ_RQHW01000047.1"/>
</dbReference>
<dbReference type="SUPFAM" id="SSF53448">
    <property type="entry name" value="Nucleotide-diphospho-sugar transferases"/>
    <property type="match status" value="1"/>
</dbReference>
<evidence type="ECO:0000256" key="2">
    <source>
        <dbReference type="ARBA" id="ARBA00023002"/>
    </source>
</evidence>
<dbReference type="GO" id="GO:0000166">
    <property type="term" value="F:nucleotide binding"/>
    <property type="evidence" value="ECO:0007669"/>
    <property type="project" value="InterPro"/>
</dbReference>
<comment type="similarity">
    <text evidence="1">Belongs to the Gfo/Idh/MocA family.</text>
</comment>
<gene>
    <name evidence="4" type="ORF">EHS15_12635</name>
</gene>
<evidence type="ECO:0000256" key="1">
    <source>
        <dbReference type="ARBA" id="ARBA00010928"/>
    </source>
</evidence>
<feature type="domain" description="Gfo/Idh/MocA-like oxidoreductase N-terminal" evidence="3">
    <location>
        <begin position="252"/>
        <end position="386"/>
    </location>
</feature>
<dbReference type="Proteomes" id="UP000298058">
    <property type="component" value="Unassembled WGS sequence"/>
</dbReference>
<evidence type="ECO:0000313" key="4">
    <source>
        <dbReference type="EMBL" id="TGN18251.1"/>
    </source>
</evidence>
<dbReference type="AlphaFoldDB" id="A0A4R9LXG8"/>
<protein>
    <submittedName>
        <fullName evidence="4">Dehydrogenase</fullName>
    </submittedName>
</protein>
<dbReference type="Pfam" id="PF01408">
    <property type="entry name" value="GFO_IDH_MocA"/>
    <property type="match status" value="1"/>
</dbReference>
<reference evidence="4" key="1">
    <citation type="journal article" date="2019" name="PLoS Negl. Trop. Dis.">
        <title>Revisiting the worldwide diversity of Leptospira species in the environment.</title>
        <authorList>
            <person name="Vincent A.T."/>
            <person name="Schiettekatte O."/>
            <person name="Bourhy P."/>
            <person name="Veyrier F.J."/>
            <person name="Picardeau M."/>
        </authorList>
    </citation>
    <scope>NUCLEOTIDE SEQUENCE [LARGE SCALE GENOMIC DNA]</scope>
    <source>
        <strain evidence="4">201300427</strain>
    </source>
</reference>
<dbReference type="InterPro" id="IPR000683">
    <property type="entry name" value="Gfo/Idh/MocA-like_OxRdtase_N"/>
</dbReference>
<dbReference type="InterPro" id="IPR051317">
    <property type="entry name" value="Gfo/Idh/MocA_oxidoreduct"/>
</dbReference>
<keyword evidence="5" id="KW-1185">Reference proteome</keyword>
<evidence type="ECO:0000313" key="5">
    <source>
        <dbReference type="Proteomes" id="UP000298058"/>
    </source>
</evidence>
<dbReference type="GO" id="GO:0016491">
    <property type="term" value="F:oxidoreductase activity"/>
    <property type="evidence" value="ECO:0007669"/>
    <property type="project" value="UniProtKB-KW"/>
</dbReference>
<dbReference type="InterPro" id="IPR029044">
    <property type="entry name" value="Nucleotide-diphossugar_trans"/>
</dbReference>
<dbReference type="CDD" id="cd02518">
    <property type="entry name" value="GT2_SpsF"/>
    <property type="match status" value="1"/>
</dbReference>
<evidence type="ECO:0000259" key="3">
    <source>
        <dbReference type="Pfam" id="PF01408"/>
    </source>
</evidence>
<dbReference type="SUPFAM" id="SSF51735">
    <property type="entry name" value="NAD(P)-binding Rossmann-fold domains"/>
    <property type="match status" value="1"/>
</dbReference>
<accession>A0A4R9LXG8</accession>
<dbReference type="InterPro" id="IPR036291">
    <property type="entry name" value="NAD(P)-bd_dom_sf"/>
</dbReference>
<comment type="caution">
    <text evidence="4">The sequence shown here is derived from an EMBL/GenBank/DDBJ whole genome shotgun (WGS) entry which is preliminary data.</text>
</comment>